<reference evidence="1 2" key="1">
    <citation type="submission" date="2024-07" db="EMBL/GenBank/DDBJ databases">
        <title>Section-level genome sequencing and comparative genomics of Aspergillus sections Usti and Cavernicolus.</title>
        <authorList>
            <consortium name="Lawrence Berkeley National Laboratory"/>
            <person name="Nybo J.L."/>
            <person name="Vesth T.C."/>
            <person name="Theobald S."/>
            <person name="Frisvad J.C."/>
            <person name="Larsen T.O."/>
            <person name="Kjaerboelling I."/>
            <person name="Rothschild-Mancinelli K."/>
            <person name="Lyhne E.K."/>
            <person name="Kogle M.E."/>
            <person name="Barry K."/>
            <person name="Clum A."/>
            <person name="Na H."/>
            <person name="Ledsgaard L."/>
            <person name="Lin J."/>
            <person name="Lipzen A."/>
            <person name="Kuo A."/>
            <person name="Riley R."/>
            <person name="Mondo S."/>
            <person name="LaButti K."/>
            <person name="Haridas S."/>
            <person name="Pangalinan J."/>
            <person name="Salamov A.A."/>
            <person name="Simmons B.A."/>
            <person name="Magnuson J.K."/>
            <person name="Chen J."/>
            <person name="Drula E."/>
            <person name="Henrissat B."/>
            <person name="Wiebenga A."/>
            <person name="Lubbers R.J."/>
            <person name="Gomes A.C."/>
            <person name="Macurrencykelacurrency M.R."/>
            <person name="Stajich J."/>
            <person name="Grigoriev I.V."/>
            <person name="Mortensen U.H."/>
            <person name="De vries R.P."/>
            <person name="Baker S.E."/>
            <person name="Andersen M.R."/>
        </authorList>
    </citation>
    <scope>NUCLEOTIDE SEQUENCE [LARGE SCALE GENOMIC DNA]</scope>
    <source>
        <strain evidence="1 2">CBS 756.74</strain>
    </source>
</reference>
<evidence type="ECO:0000313" key="1">
    <source>
        <dbReference type="EMBL" id="KAL2856869.1"/>
    </source>
</evidence>
<organism evidence="1 2">
    <name type="scientific">Aspergillus pseudodeflectus</name>
    <dbReference type="NCBI Taxonomy" id="176178"/>
    <lineage>
        <taxon>Eukaryota</taxon>
        <taxon>Fungi</taxon>
        <taxon>Dikarya</taxon>
        <taxon>Ascomycota</taxon>
        <taxon>Pezizomycotina</taxon>
        <taxon>Eurotiomycetes</taxon>
        <taxon>Eurotiomycetidae</taxon>
        <taxon>Eurotiales</taxon>
        <taxon>Aspergillaceae</taxon>
        <taxon>Aspergillus</taxon>
        <taxon>Aspergillus subgen. Nidulantes</taxon>
    </lineage>
</organism>
<comment type="caution">
    <text evidence="1">The sequence shown here is derived from an EMBL/GenBank/DDBJ whole genome shotgun (WGS) entry which is preliminary data.</text>
</comment>
<dbReference type="EMBL" id="JBFXLR010000007">
    <property type="protein sequence ID" value="KAL2856869.1"/>
    <property type="molecule type" value="Genomic_DNA"/>
</dbReference>
<sequence length="144" mass="15237">MHGQSTCCCPLAPSFVALAVGLGRCAAIPTPSFGSSSSKRPARDAINIPQLALILLAASTSYSNTALLGALKHSPATLGTSRFVRHQVQCIGVRSIAADVESATYYPRLEVPAIQEVYLASVFSTTVCNSDTWLSSKSMLLIEY</sequence>
<dbReference type="Proteomes" id="UP001610444">
    <property type="component" value="Unassembled WGS sequence"/>
</dbReference>
<evidence type="ECO:0008006" key="3">
    <source>
        <dbReference type="Google" id="ProtNLM"/>
    </source>
</evidence>
<dbReference type="RefSeq" id="XP_070902733.1">
    <property type="nucleotide sequence ID" value="XM_071037422.1"/>
</dbReference>
<dbReference type="GeneID" id="98152586"/>
<accession>A0ABR4KX67</accession>
<gene>
    <name evidence="1" type="ORF">BJX68DRAFT_192639</name>
</gene>
<proteinExistence type="predicted"/>
<protein>
    <recommendedName>
        <fullName evidence="3">Secreted protein</fullName>
    </recommendedName>
</protein>
<name>A0ABR4KX67_9EURO</name>
<evidence type="ECO:0000313" key="2">
    <source>
        <dbReference type="Proteomes" id="UP001610444"/>
    </source>
</evidence>
<keyword evidence="2" id="KW-1185">Reference proteome</keyword>